<reference evidence="1 2" key="1">
    <citation type="journal article" date="2018" name="Front. Plant Sci.">
        <title>Red Clover (Trifolium pratense) and Zigzag Clover (T. medium) - A Picture of Genomic Similarities and Differences.</title>
        <authorList>
            <person name="Dluhosova J."/>
            <person name="Istvanek J."/>
            <person name="Nedelnik J."/>
            <person name="Repkova J."/>
        </authorList>
    </citation>
    <scope>NUCLEOTIDE SEQUENCE [LARGE SCALE GENOMIC DNA]</scope>
    <source>
        <strain evidence="2">cv. 10/8</strain>
        <tissue evidence="1">Leaf</tissue>
    </source>
</reference>
<gene>
    <name evidence="1" type="ORF">A2U01_0024996</name>
</gene>
<protein>
    <submittedName>
        <fullName evidence="1">Uncharacterized protein</fullName>
    </submittedName>
</protein>
<evidence type="ECO:0000313" key="2">
    <source>
        <dbReference type="Proteomes" id="UP000265520"/>
    </source>
</evidence>
<accession>A0A392NZJ9</accession>
<comment type="caution">
    <text evidence="1">The sequence shown here is derived from an EMBL/GenBank/DDBJ whole genome shotgun (WGS) entry which is preliminary data.</text>
</comment>
<sequence length="27" mass="3336">MEEWLRREGMLMRQDDLWHGADECEAK</sequence>
<keyword evidence="2" id="KW-1185">Reference proteome</keyword>
<dbReference type="AlphaFoldDB" id="A0A392NZJ9"/>
<name>A0A392NZJ9_9FABA</name>
<organism evidence="1 2">
    <name type="scientific">Trifolium medium</name>
    <dbReference type="NCBI Taxonomy" id="97028"/>
    <lineage>
        <taxon>Eukaryota</taxon>
        <taxon>Viridiplantae</taxon>
        <taxon>Streptophyta</taxon>
        <taxon>Embryophyta</taxon>
        <taxon>Tracheophyta</taxon>
        <taxon>Spermatophyta</taxon>
        <taxon>Magnoliopsida</taxon>
        <taxon>eudicotyledons</taxon>
        <taxon>Gunneridae</taxon>
        <taxon>Pentapetalae</taxon>
        <taxon>rosids</taxon>
        <taxon>fabids</taxon>
        <taxon>Fabales</taxon>
        <taxon>Fabaceae</taxon>
        <taxon>Papilionoideae</taxon>
        <taxon>50 kb inversion clade</taxon>
        <taxon>NPAAA clade</taxon>
        <taxon>Hologalegina</taxon>
        <taxon>IRL clade</taxon>
        <taxon>Trifolieae</taxon>
        <taxon>Trifolium</taxon>
    </lineage>
</organism>
<evidence type="ECO:0000313" key="1">
    <source>
        <dbReference type="EMBL" id="MCI03955.1"/>
    </source>
</evidence>
<feature type="non-terminal residue" evidence="1">
    <location>
        <position position="27"/>
    </location>
</feature>
<proteinExistence type="predicted"/>
<dbReference type="EMBL" id="LXQA010053827">
    <property type="protein sequence ID" value="MCI03955.1"/>
    <property type="molecule type" value="Genomic_DNA"/>
</dbReference>
<dbReference type="Proteomes" id="UP000265520">
    <property type="component" value="Unassembled WGS sequence"/>
</dbReference>